<proteinExistence type="predicted"/>
<dbReference type="EMBL" id="JAERRF010000030">
    <property type="protein sequence ID" value="MBL1101551.1"/>
    <property type="molecule type" value="Genomic_DNA"/>
</dbReference>
<dbReference type="PANTHER" id="PTHR11707">
    <property type="entry name" value="L-ASPARAGINASE"/>
    <property type="match status" value="1"/>
</dbReference>
<dbReference type="PANTHER" id="PTHR11707:SF28">
    <property type="entry name" value="60 KDA LYSOPHOSPHOLIPASE"/>
    <property type="match status" value="1"/>
</dbReference>
<evidence type="ECO:0000313" key="4">
    <source>
        <dbReference type="Proteomes" id="UP000634229"/>
    </source>
</evidence>
<accession>A0ABS1NNA8</accession>
<dbReference type="PROSITE" id="PS51732">
    <property type="entry name" value="ASN_GLN_ASE_3"/>
    <property type="match status" value="1"/>
</dbReference>
<sequence length="336" mass="35354">MPPARRIQFLYTGGTIGMVPSPRGFEPGGDIHAHIQKIVHAQNTPAGLDLGFAQLREIVDSSNITPDHWQEIIDHLRAHRDGYDGFVVLHGTNTLAHSAAAVALALTGFDRPVVFTGSQIPFGMPGSDAVGNVIGALTAAAGGTSGVSLYFDNTLLSGTRATKISALDAHGFINPYTEQSDAPRHGRADPAPYRRHDVAVVTLAPGITAARFRAMTTPAPDAVILRAYGAGEGPSDEPELEQAIGDLVAAGTPVVVMSQCLHTRIDLTKYAAAQFLHRCGAIGAHDMSLEAVYAKLQFLLSQGIPADQIGTWLHTNMAGELTPDTASSLSTAVRAS</sequence>
<evidence type="ECO:0000259" key="1">
    <source>
        <dbReference type="Pfam" id="PF00710"/>
    </source>
</evidence>
<comment type="caution">
    <text evidence="3">The sequence shown here is derived from an EMBL/GenBank/DDBJ whole genome shotgun (WGS) entry which is preliminary data.</text>
</comment>
<protein>
    <submittedName>
        <fullName evidence="3">Asparaginase</fullName>
    </submittedName>
</protein>
<dbReference type="RefSeq" id="WP_201881191.1">
    <property type="nucleotide sequence ID" value="NZ_JAERRF010000030.1"/>
</dbReference>
<dbReference type="InterPro" id="IPR037152">
    <property type="entry name" value="L-asparaginase_N_sf"/>
</dbReference>
<dbReference type="InterPro" id="IPR036152">
    <property type="entry name" value="Asp/glu_Ase-like_sf"/>
</dbReference>
<dbReference type="InterPro" id="IPR027473">
    <property type="entry name" value="L-asparaginase_C"/>
</dbReference>
<dbReference type="Proteomes" id="UP000634229">
    <property type="component" value="Unassembled WGS sequence"/>
</dbReference>
<evidence type="ECO:0000313" key="3">
    <source>
        <dbReference type="EMBL" id="MBL1101551.1"/>
    </source>
</evidence>
<dbReference type="PRINTS" id="PR00139">
    <property type="entry name" value="ASNGLNASE"/>
</dbReference>
<reference evidence="3 4" key="1">
    <citation type="submission" date="2021-01" db="EMBL/GenBank/DDBJ databases">
        <title>WGS of actinomycetes isolated from Thailand.</title>
        <authorList>
            <person name="Thawai C."/>
        </authorList>
    </citation>
    <scope>NUCLEOTIDE SEQUENCE [LARGE SCALE GENOMIC DNA]</scope>
    <source>
        <strain evidence="3 4">CA1R205</strain>
    </source>
</reference>
<evidence type="ECO:0000259" key="2">
    <source>
        <dbReference type="Pfam" id="PF17763"/>
    </source>
</evidence>
<organism evidence="3 4">
    <name type="scientific">Streptomyces coffeae</name>
    <dbReference type="NCBI Taxonomy" id="621382"/>
    <lineage>
        <taxon>Bacteria</taxon>
        <taxon>Bacillati</taxon>
        <taxon>Actinomycetota</taxon>
        <taxon>Actinomycetes</taxon>
        <taxon>Kitasatosporales</taxon>
        <taxon>Streptomycetaceae</taxon>
        <taxon>Streptomyces</taxon>
    </lineage>
</organism>
<gene>
    <name evidence="3" type="ORF">JK363_33870</name>
</gene>
<feature type="domain" description="Asparaginase/glutaminase C-terminal" evidence="2">
    <location>
        <begin position="197"/>
        <end position="312"/>
    </location>
</feature>
<dbReference type="InterPro" id="IPR006034">
    <property type="entry name" value="Asparaginase/glutaminase-like"/>
</dbReference>
<dbReference type="InterPro" id="IPR040919">
    <property type="entry name" value="Asparaginase_C"/>
</dbReference>
<dbReference type="PIRSF" id="PIRSF001220">
    <property type="entry name" value="L-ASNase_gatD"/>
    <property type="match status" value="1"/>
</dbReference>
<dbReference type="Gene3D" id="3.40.50.40">
    <property type="match status" value="1"/>
</dbReference>
<dbReference type="SFLD" id="SFLDS00057">
    <property type="entry name" value="Glutaminase/Asparaginase"/>
    <property type="match status" value="1"/>
</dbReference>
<dbReference type="InterPro" id="IPR027474">
    <property type="entry name" value="L-asparaginase_N"/>
</dbReference>
<dbReference type="PIRSF" id="PIRSF500176">
    <property type="entry name" value="L_ASNase"/>
    <property type="match status" value="1"/>
</dbReference>
<dbReference type="Pfam" id="PF00710">
    <property type="entry name" value="Asparaginase"/>
    <property type="match status" value="1"/>
</dbReference>
<dbReference type="CDD" id="cd08963">
    <property type="entry name" value="L-asparaginase_I"/>
    <property type="match status" value="1"/>
</dbReference>
<dbReference type="Gene3D" id="3.40.50.1170">
    <property type="entry name" value="L-asparaginase, N-terminal domain"/>
    <property type="match status" value="1"/>
</dbReference>
<name>A0ABS1NNA8_9ACTN</name>
<dbReference type="Pfam" id="PF17763">
    <property type="entry name" value="Asparaginase_C"/>
    <property type="match status" value="1"/>
</dbReference>
<dbReference type="SUPFAM" id="SSF53774">
    <property type="entry name" value="Glutaminase/Asparaginase"/>
    <property type="match status" value="1"/>
</dbReference>
<keyword evidence="4" id="KW-1185">Reference proteome</keyword>
<feature type="domain" description="L-asparaginase N-terminal" evidence="1">
    <location>
        <begin position="6"/>
        <end position="175"/>
    </location>
</feature>
<dbReference type="InterPro" id="IPR041725">
    <property type="entry name" value="L-asparaginase_I"/>
</dbReference>
<dbReference type="SMART" id="SM00870">
    <property type="entry name" value="Asparaginase"/>
    <property type="match status" value="1"/>
</dbReference>